<dbReference type="Pfam" id="PF08839">
    <property type="entry name" value="CDT1"/>
    <property type="match status" value="1"/>
</dbReference>
<dbReference type="OrthoDB" id="341730at2759"/>
<dbReference type="SMART" id="SM01075">
    <property type="entry name" value="CDT1"/>
    <property type="match status" value="1"/>
</dbReference>
<proteinExistence type="predicted"/>
<dbReference type="PANTHER" id="PTHR28637:SF1">
    <property type="entry name" value="DNA REPLICATION FACTOR CDT1"/>
    <property type="match status" value="1"/>
</dbReference>
<dbReference type="AlphaFoldDB" id="A0A078BC19"/>
<dbReference type="SUPFAM" id="SSF46785">
    <property type="entry name" value="Winged helix' DNA-binding domain"/>
    <property type="match status" value="1"/>
</dbReference>
<feature type="compositionally biased region" description="Basic and acidic residues" evidence="2">
    <location>
        <begin position="121"/>
        <end position="136"/>
    </location>
</feature>
<feature type="domain" description="CDT1 Geminin-binding" evidence="3">
    <location>
        <begin position="721"/>
        <end position="894"/>
    </location>
</feature>
<name>A0A078BC19_STYLE</name>
<accession>A0A078BC19</accession>
<keyword evidence="1" id="KW-0175">Coiled coil</keyword>
<feature type="compositionally biased region" description="Basic residues" evidence="2">
    <location>
        <begin position="146"/>
        <end position="158"/>
    </location>
</feature>
<feature type="compositionally biased region" description="Polar residues" evidence="2">
    <location>
        <begin position="1"/>
        <end position="37"/>
    </location>
</feature>
<feature type="compositionally biased region" description="Low complexity" evidence="2">
    <location>
        <begin position="180"/>
        <end position="192"/>
    </location>
</feature>
<dbReference type="EMBL" id="CCKQ01019722">
    <property type="protein sequence ID" value="CDW91756.1"/>
    <property type="molecule type" value="Genomic_DNA"/>
</dbReference>
<dbReference type="InterPro" id="IPR045173">
    <property type="entry name" value="Cdt1"/>
</dbReference>
<evidence type="ECO:0000259" key="3">
    <source>
        <dbReference type="SMART" id="SM01075"/>
    </source>
</evidence>
<dbReference type="GO" id="GO:0000076">
    <property type="term" value="P:DNA replication checkpoint signaling"/>
    <property type="evidence" value="ECO:0007669"/>
    <property type="project" value="TreeGrafter"/>
</dbReference>
<dbReference type="Proteomes" id="UP000039865">
    <property type="component" value="Unassembled WGS sequence"/>
</dbReference>
<keyword evidence="5" id="KW-1185">Reference proteome</keyword>
<dbReference type="GO" id="GO:0003677">
    <property type="term" value="F:DNA binding"/>
    <property type="evidence" value="ECO:0007669"/>
    <property type="project" value="InterPro"/>
</dbReference>
<dbReference type="InterPro" id="IPR014939">
    <property type="entry name" value="CDT1_Gemini-bd-like"/>
</dbReference>
<dbReference type="GO" id="GO:0005634">
    <property type="term" value="C:nucleus"/>
    <property type="evidence" value="ECO:0007669"/>
    <property type="project" value="TreeGrafter"/>
</dbReference>
<feature type="region of interest" description="Disordered" evidence="2">
    <location>
        <begin position="1"/>
        <end position="292"/>
    </location>
</feature>
<dbReference type="InParanoid" id="A0A078BC19"/>
<evidence type="ECO:0000313" key="4">
    <source>
        <dbReference type="EMBL" id="CDW91756.1"/>
    </source>
</evidence>
<feature type="compositionally biased region" description="Basic and acidic residues" evidence="2">
    <location>
        <begin position="59"/>
        <end position="111"/>
    </location>
</feature>
<dbReference type="GO" id="GO:0030174">
    <property type="term" value="P:regulation of DNA-templated DNA replication initiation"/>
    <property type="evidence" value="ECO:0007669"/>
    <property type="project" value="InterPro"/>
</dbReference>
<gene>
    <name evidence="4" type="primary">Contig4497.g4801</name>
    <name evidence="4" type="ORF">STYLEM_20916</name>
</gene>
<dbReference type="PANTHER" id="PTHR28637">
    <property type="entry name" value="DNA REPLICATION FACTOR CDT1"/>
    <property type="match status" value="1"/>
</dbReference>
<dbReference type="InterPro" id="IPR036390">
    <property type="entry name" value="WH_DNA-bd_sf"/>
</dbReference>
<feature type="compositionally biased region" description="Basic and acidic residues" evidence="2">
    <location>
        <begin position="38"/>
        <end position="50"/>
    </location>
</feature>
<evidence type="ECO:0000313" key="5">
    <source>
        <dbReference type="Proteomes" id="UP000039865"/>
    </source>
</evidence>
<feature type="coiled-coil region" evidence="1">
    <location>
        <begin position="625"/>
        <end position="652"/>
    </location>
</feature>
<dbReference type="GO" id="GO:0071163">
    <property type="term" value="P:DNA replication preinitiation complex assembly"/>
    <property type="evidence" value="ECO:0007669"/>
    <property type="project" value="InterPro"/>
</dbReference>
<evidence type="ECO:0000256" key="1">
    <source>
        <dbReference type="SAM" id="Coils"/>
    </source>
</evidence>
<protein>
    <recommendedName>
        <fullName evidence="3">CDT1 Geminin-binding domain-containing protein</fullName>
    </recommendedName>
</protein>
<reference evidence="4 5" key="1">
    <citation type="submission" date="2014-06" db="EMBL/GenBank/DDBJ databases">
        <authorList>
            <person name="Swart Estienne"/>
        </authorList>
    </citation>
    <scope>NUCLEOTIDE SEQUENCE [LARGE SCALE GENOMIC DNA]</scope>
    <source>
        <strain evidence="4 5">130c</strain>
    </source>
</reference>
<feature type="compositionally biased region" description="Polar residues" evidence="2">
    <location>
        <begin position="208"/>
        <end position="234"/>
    </location>
</feature>
<dbReference type="GO" id="GO:0070182">
    <property type="term" value="F:DNA polymerase binding"/>
    <property type="evidence" value="ECO:0007669"/>
    <property type="project" value="TreeGrafter"/>
</dbReference>
<feature type="compositionally biased region" description="Polar residues" evidence="2">
    <location>
        <begin position="161"/>
        <end position="172"/>
    </location>
</feature>
<dbReference type="GO" id="GO:0000278">
    <property type="term" value="P:mitotic cell cycle"/>
    <property type="evidence" value="ECO:0007669"/>
    <property type="project" value="TreeGrafter"/>
</dbReference>
<evidence type="ECO:0000256" key="2">
    <source>
        <dbReference type="SAM" id="MobiDB-lite"/>
    </source>
</evidence>
<sequence>MSQYPPTTRSTRRSNMQDQLYSSPPKQSQRQAQNKTNIKIEVKIESENTRQKKNYQSKDTQKMQIKEEDTRRSEKLLGKGKNVKKESPQVEYRTRTHEVRGRSQAKIEENTQKAVKRHTKEKAQDLSKSIKQEPYLKRQKVSPSRSHSKGGKSTKSTKSRNQPCLTQVQTTRSTRRNPASEIISIETSHIISKALKQHDKKKQEAKYSQKSQKTTRNAKSAQPSTKQSQKTSKAPSRRGNEKIMEQTFSQKARKVYSQAVSRKDSASPLKSQNTRRSIKKEASPVSSKKASKNISAEFKRVMPKSKIIDEFELFEQQMMEFEQQNISKRNKKKVIAKDDDIKMLEDEIDKFKNQQQVPVKIEQIKPQISAYQEMSLSQIIGTPIKNKPTPTSIYNTAQIKIIKDKDVNAGFKKNEQYAKEAEIKIEYREEFKQEEDQQMIDETISQANSIKITMNQTQAIPENIRSLLTLNLLSKETLEMVRRAFSNKPTPSLNTFNLGNNHRGPFNYSYSQKRINSDKPTPCLQSKLQELRHPSNINGGILGGLNTISEASFIANNGTVSRMDNSICNTASKPKPVNMFEFFQPPELSETFSPFKDNIDKPQEDREMEDAKSEDSVEIHDTNLNNHQNEENRQIQEVIQDIREERRDDTRENSFGEASPDCDMQNLDQEAIENSNGFIVRNLEQPVITPLEVKTNEILNSHSMKDKYLDLCEMNQISLVLPVHYKSLLNLFSQMDQTINFLRNRKTPLSFINISKTVEQSLKRKFTSHHLQQILFVAPYMYNHYFEAKSRGYELMIEIPKNIRQIIENQKIQPTNEAFDQQMLSDLLEKRKDLFKQELYNITYKHYLVSKKQHQDFTSHQEQIELIDPLKDNQWPIFFDPHSVDEIPKAPMKEMPKTHKSQTITEFINQTNVNTPMISTQFGLNKSQQETKLRIDIQNQSYTKEGLNMTSEAVQLKQDSPIIQKKTPTSADEIDSQSTGFACAKTQISYIQQQATQYLSQDLIQLIKQKEDIITKRKQRNLDLMNLQDFSKKIETYQKLAGAIKIFFLTSNDANVLPFNQLLENLENKIKGQFNSRGNTYALFKYFSQSSY</sequence>
<organism evidence="4 5">
    <name type="scientific">Stylonychia lemnae</name>
    <name type="common">Ciliate</name>
    <dbReference type="NCBI Taxonomy" id="5949"/>
    <lineage>
        <taxon>Eukaryota</taxon>
        <taxon>Sar</taxon>
        <taxon>Alveolata</taxon>
        <taxon>Ciliophora</taxon>
        <taxon>Intramacronucleata</taxon>
        <taxon>Spirotrichea</taxon>
        <taxon>Stichotrichia</taxon>
        <taxon>Sporadotrichida</taxon>
        <taxon>Oxytrichidae</taxon>
        <taxon>Stylonychinae</taxon>
        <taxon>Stylonychia</taxon>
    </lineage>
</organism>